<evidence type="ECO:0000313" key="2">
    <source>
        <dbReference type="Proteomes" id="UP000192907"/>
    </source>
</evidence>
<dbReference type="SUPFAM" id="SSF49777">
    <property type="entry name" value="PEBP-like"/>
    <property type="match status" value="1"/>
</dbReference>
<protein>
    <submittedName>
        <fullName evidence="1">Phospholipid-binding protein, PBP family</fullName>
    </submittedName>
</protein>
<dbReference type="AlphaFoldDB" id="A0A1Y6C7Q2"/>
<dbReference type="InterPro" id="IPR005247">
    <property type="entry name" value="YbhB_YbcL/LppC-like"/>
</dbReference>
<dbReference type="InterPro" id="IPR036610">
    <property type="entry name" value="PEBP-like_sf"/>
</dbReference>
<dbReference type="CDD" id="cd00865">
    <property type="entry name" value="PEBP_bact_arch"/>
    <property type="match status" value="1"/>
</dbReference>
<gene>
    <name evidence="1" type="ORF">SAMN06296036_112142</name>
</gene>
<sequence>MKILSILAMLSICTTGKSINVTTKGTKGSYLQHRHTYDGFGCTGLNQVPDISWSELPQDAKYVSITIYDPDAPTGGGWWHWAISNIPVDTFKRINNDNYKKVVAAGAVESLTSFGQPGYGGPCPPKEDHPHRYVVSVYALKDKIKVESSYQPALVGFILNSNKLAMTTTTLLYGR</sequence>
<organism evidence="1 2">
    <name type="scientific">Pseudobacteriovorax antillogorgiicola</name>
    <dbReference type="NCBI Taxonomy" id="1513793"/>
    <lineage>
        <taxon>Bacteria</taxon>
        <taxon>Pseudomonadati</taxon>
        <taxon>Bdellovibrionota</taxon>
        <taxon>Oligoflexia</taxon>
        <taxon>Oligoflexales</taxon>
        <taxon>Pseudobacteriovoracaceae</taxon>
        <taxon>Pseudobacteriovorax</taxon>
    </lineage>
</organism>
<dbReference type="OrthoDB" id="9797506at2"/>
<dbReference type="NCBIfam" id="TIGR00481">
    <property type="entry name" value="YbhB/YbcL family Raf kinase inhibitor-like protein"/>
    <property type="match status" value="1"/>
</dbReference>
<dbReference type="STRING" id="1513793.SAMN06296036_112142"/>
<dbReference type="Proteomes" id="UP000192907">
    <property type="component" value="Unassembled WGS sequence"/>
</dbReference>
<keyword evidence="2" id="KW-1185">Reference proteome</keyword>
<dbReference type="InterPro" id="IPR008914">
    <property type="entry name" value="PEBP"/>
</dbReference>
<dbReference type="RefSeq" id="WP_132320561.1">
    <property type="nucleotide sequence ID" value="NZ_FWZT01000012.1"/>
</dbReference>
<dbReference type="PANTHER" id="PTHR30289:SF1">
    <property type="entry name" value="PEBP (PHOSPHATIDYLETHANOLAMINE-BINDING PROTEIN) FAMILY PROTEIN"/>
    <property type="match status" value="1"/>
</dbReference>
<dbReference type="PANTHER" id="PTHR30289">
    <property type="entry name" value="UNCHARACTERIZED PROTEIN YBCL-RELATED"/>
    <property type="match status" value="1"/>
</dbReference>
<evidence type="ECO:0000313" key="1">
    <source>
        <dbReference type="EMBL" id="SMF41186.1"/>
    </source>
</evidence>
<dbReference type="Pfam" id="PF01161">
    <property type="entry name" value="PBP"/>
    <property type="match status" value="1"/>
</dbReference>
<name>A0A1Y6C7Q2_9BACT</name>
<dbReference type="EMBL" id="FWZT01000012">
    <property type="protein sequence ID" value="SMF41186.1"/>
    <property type="molecule type" value="Genomic_DNA"/>
</dbReference>
<reference evidence="2" key="1">
    <citation type="submission" date="2017-04" db="EMBL/GenBank/DDBJ databases">
        <authorList>
            <person name="Varghese N."/>
            <person name="Submissions S."/>
        </authorList>
    </citation>
    <scope>NUCLEOTIDE SEQUENCE [LARGE SCALE GENOMIC DNA]</scope>
    <source>
        <strain evidence="2">RKEM611</strain>
    </source>
</reference>
<accession>A0A1Y6C7Q2</accession>
<dbReference type="Gene3D" id="3.90.280.10">
    <property type="entry name" value="PEBP-like"/>
    <property type="match status" value="1"/>
</dbReference>
<proteinExistence type="predicted"/>